<reference evidence="2 3" key="2">
    <citation type="journal article" date="2010" name="Stand. Genomic Sci.">
        <title>Complete genome sequence of Sebaldella termitidis type strain (NCTC 11300).</title>
        <authorList>
            <person name="Harmon-Smith M."/>
            <person name="Celia L."/>
            <person name="Chertkov O."/>
            <person name="Lapidus A."/>
            <person name="Copeland A."/>
            <person name="Glavina Del Rio T."/>
            <person name="Nolan M."/>
            <person name="Lucas S."/>
            <person name="Tice H."/>
            <person name="Cheng J.F."/>
            <person name="Han C."/>
            <person name="Detter J.C."/>
            <person name="Bruce D."/>
            <person name="Goodwin L."/>
            <person name="Pitluck S."/>
            <person name="Pati A."/>
            <person name="Liolios K."/>
            <person name="Ivanova N."/>
            <person name="Mavromatis K."/>
            <person name="Mikhailova N."/>
            <person name="Chen A."/>
            <person name="Palaniappan K."/>
            <person name="Land M."/>
            <person name="Hauser L."/>
            <person name="Chang Y.J."/>
            <person name="Jeffries C.D."/>
            <person name="Brettin T."/>
            <person name="Goker M."/>
            <person name="Beck B."/>
            <person name="Bristow J."/>
            <person name="Eisen J.A."/>
            <person name="Markowitz V."/>
            <person name="Hugenholtz P."/>
            <person name="Kyrpides N.C."/>
            <person name="Klenk H.P."/>
            <person name="Chen F."/>
        </authorList>
    </citation>
    <scope>NUCLEOTIDE SEQUENCE [LARGE SCALE GENOMIC DNA]</scope>
    <source>
        <strain evidence="3">ATCC 33386 / NCTC 11300</strain>
    </source>
</reference>
<organism evidence="2 3">
    <name type="scientific">Sebaldella termitidis (strain ATCC 33386 / NCTC 11300)</name>
    <dbReference type="NCBI Taxonomy" id="526218"/>
    <lineage>
        <taxon>Bacteria</taxon>
        <taxon>Fusobacteriati</taxon>
        <taxon>Fusobacteriota</taxon>
        <taxon>Fusobacteriia</taxon>
        <taxon>Fusobacteriales</taxon>
        <taxon>Leptotrichiaceae</taxon>
        <taxon>Sebaldella</taxon>
    </lineage>
</organism>
<dbReference type="AlphaFoldDB" id="D1AKD6"/>
<keyword evidence="3" id="KW-1185">Reference proteome</keyword>
<dbReference type="Proteomes" id="UP000000845">
    <property type="component" value="Chromosome"/>
</dbReference>
<evidence type="ECO:0000313" key="3">
    <source>
        <dbReference type="Proteomes" id="UP000000845"/>
    </source>
</evidence>
<protein>
    <submittedName>
        <fullName evidence="2">Uncharacterized protein</fullName>
    </submittedName>
</protein>
<dbReference type="STRING" id="526218.Sterm_2198"/>
<dbReference type="eggNOG" id="ENOG5033XGB">
    <property type="taxonomic scope" value="Bacteria"/>
</dbReference>
<feature type="coiled-coil region" evidence="1">
    <location>
        <begin position="179"/>
        <end position="220"/>
    </location>
</feature>
<dbReference type="HOGENOM" id="CLU_1308885_0_0_0"/>
<accession>D1AKD6</accession>
<name>D1AKD6_SEBTE</name>
<dbReference type="EMBL" id="CP001739">
    <property type="protein sequence ID" value="ACZ09052.1"/>
    <property type="molecule type" value="Genomic_DNA"/>
</dbReference>
<dbReference type="RefSeq" id="WP_012861646.1">
    <property type="nucleotide sequence ID" value="NC_013517.1"/>
</dbReference>
<proteinExistence type="predicted"/>
<evidence type="ECO:0000313" key="2">
    <source>
        <dbReference type="EMBL" id="ACZ09052.1"/>
    </source>
</evidence>
<evidence type="ECO:0000256" key="1">
    <source>
        <dbReference type="SAM" id="Coils"/>
    </source>
</evidence>
<dbReference type="KEGG" id="str:Sterm_2198"/>
<sequence length="222" mass="26183">MSKLKKLNLNIRSSNPTDNTLMEIKSLRDINYSELGVVSQEDIDKLIRIENDVKFHEEKTKEHLFKFSKAIFEANEVFANNKSGSFGKWTELLGISRDTANTAVRRYQFYLEMQGTLREPERILELPVRIIKEFTGIKKESFDEAEVLEVLEAENPTEILKRIKETKEEEKLSDKSNLREFLLKEKERKQNLIDKLAEEIKEIEENLKQIDDELYRQTRLTV</sequence>
<gene>
    <name evidence="2" type="ordered locus">Sterm_2198</name>
</gene>
<reference evidence="3" key="1">
    <citation type="submission" date="2009-09" db="EMBL/GenBank/DDBJ databases">
        <title>The complete chromosome of Sebaldella termitidis ATCC 33386.</title>
        <authorList>
            <consortium name="US DOE Joint Genome Institute (JGI-PGF)"/>
            <person name="Lucas S."/>
            <person name="Copeland A."/>
            <person name="Lapidus A."/>
            <person name="Glavina del Rio T."/>
            <person name="Dalin E."/>
            <person name="Tice H."/>
            <person name="Bruce D."/>
            <person name="Goodwin L."/>
            <person name="Pitluck S."/>
            <person name="Kyrpides N."/>
            <person name="Mavromatis K."/>
            <person name="Ivanova N."/>
            <person name="Mikhailova N."/>
            <person name="Sims D."/>
            <person name="Meincke L."/>
            <person name="Brettin T."/>
            <person name="Detter J.C."/>
            <person name="Han C."/>
            <person name="Larimer F."/>
            <person name="Land M."/>
            <person name="Hauser L."/>
            <person name="Markowitz V."/>
            <person name="Cheng J.F."/>
            <person name="Hugenholtz P."/>
            <person name="Woyke T."/>
            <person name="Wu D."/>
            <person name="Eisen J.A."/>
        </authorList>
    </citation>
    <scope>NUCLEOTIDE SEQUENCE [LARGE SCALE GENOMIC DNA]</scope>
    <source>
        <strain evidence="3">ATCC 33386 / NCTC 11300</strain>
    </source>
</reference>
<keyword evidence="1" id="KW-0175">Coiled coil</keyword>